<evidence type="ECO:0000313" key="2">
    <source>
        <dbReference type="Proteomes" id="UP001497535"/>
    </source>
</evidence>
<evidence type="ECO:0000313" key="1">
    <source>
        <dbReference type="EMBL" id="CAK5081476.1"/>
    </source>
</evidence>
<name>A0ACB0ZRB5_MELEN</name>
<gene>
    <name evidence="1" type="ORF">MENTE1834_LOCUS28708</name>
</gene>
<sequence length="881" mass="98075">MTSSSECEILQPSQIIRERWKIKNKIGGGGFGEIYEAIDLQNHNERVAIKVESSKATKQVLKMEVAVLRRLQGKFINNTWKKHACKFYGCGRNEKFNYLVMGLQDKNLADLRRESPTQRFSCSTALRVAQHILQAICEIHSIGFLHRDIKPSNFAVGRTLSTQHNIYMLDFGLARLYLNAKGEVRTPRSAAGFRGTVRYAAISAHKNKEMGRQDDLWSLFYMLIEFLNGSLPWRRIKDKDEVGRMKEEADIRELLDGNPSELHHFAEHLSGLTYGDLPDYELLEDCLCVAMKRLGIGANDPFDWENGYAFVSDPNSSKALPCSSSAIQGDAHHNKQKSSQIGRSYTTAFRENCPDVNTTTNAGGNKNKGLLDTQAPITGDEDGDEEQQTGNYIQAHLASNASGQIGGGEHSYGDDGGGNGGGGINNNNKELKPKYKRQEFLRPKINQNLVKMNQKNLGKSIDAVNERFMKVQSNSPVPIGKRYQNGSKISATTINGPAPLSSMSNVSRSDENKLILLPERRAESMQPQTLNVGGNSGISSPEKPPTITRDMYTSLQRIPTPSAPVSKAGTPTTDQHQQINNPSKSTSTPTLRQRNGSFEAGINNYRKGENGNSRERLNKYAAAGSPAIYQQQDEHLRQKQKKIEKSAQRQLSPQKYSVNKAMINSVVVGDGKEQRRERRSSRDELIGSGVNLISHFKNLVNSFNSLNIANRSGSGGRSKSLSSRGFGGDKHKLSNPTPTPPTILKPSDSRSSRKGSSKLSAPSSKGNNEDTSATSGIGSASPTIRHKSRERITTTTKKNNLKDNNQREYHQQQQQQKHKSVDSRRSLNELNNNSNNQTILLEQYTKELLKVGQQQRREGQQQRQQQQQFLLKHNGRYLGNL</sequence>
<protein>
    <submittedName>
        <fullName evidence="1">Uncharacterized protein</fullName>
    </submittedName>
</protein>
<organism evidence="1 2">
    <name type="scientific">Meloidogyne enterolobii</name>
    <name type="common">Root-knot nematode worm</name>
    <name type="synonym">Meloidogyne mayaguensis</name>
    <dbReference type="NCBI Taxonomy" id="390850"/>
    <lineage>
        <taxon>Eukaryota</taxon>
        <taxon>Metazoa</taxon>
        <taxon>Ecdysozoa</taxon>
        <taxon>Nematoda</taxon>
        <taxon>Chromadorea</taxon>
        <taxon>Rhabditida</taxon>
        <taxon>Tylenchina</taxon>
        <taxon>Tylenchomorpha</taxon>
        <taxon>Tylenchoidea</taxon>
        <taxon>Meloidogynidae</taxon>
        <taxon>Meloidogyninae</taxon>
        <taxon>Meloidogyne</taxon>
    </lineage>
</organism>
<keyword evidence="2" id="KW-1185">Reference proteome</keyword>
<accession>A0ACB0ZRB5</accession>
<dbReference type="EMBL" id="CAVMJV010000044">
    <property type="protein sequence ID" value="CAK5081476.1"/>
    <property type="molecule type" value="Genomic_DNA"/>
</dbReference>
<reference evidence="1" key="1">
    <citation type="submission" date="2023-11" db="EMBL/GenBank/DDBJ databases">
        <authorList>
            <person name="Poullet M."/>
        </authorList>
    </citation>
    <scope>NUCLEOTIDE SEQUENCE</scope>
    <source>
        <strain evidence="1">E1834</strain>
    </source>
</reference>
<proteinExistence type="predicted"/>
<comment type="caution">
    <text evidence="1">The sequence shown here is derived from an EMBL/GenBank/DDBJ whole genome shotgun (WGS) entry which is preliminary data.</text>
</comment>
<dbReference type="Proteomes" id="UP001497535">
    <property type="component" value="Unassembled WGS sequence"/>
</dbReference>